<reference evidence="7" key="1">
    <citation type="submission" date="2022-06" db="EMBL/GenBank/DDBJ databases">
        <title>Isolation of gut microbiota from human fecal samples.</title>
        <authorList>
            <person name="Pamer E.G."/>
            <person name="Barat B."/>
            <person name="Waligurski E."/>
            <person name="Medina S."/>
            <person name="Paddock L."/>
            <person name="Mostad J."/>
        </authorList>
    </citation>
    <scope>NUCLEOTIDE SEQUENCE</scope>
    <source>
        <strain evidence="7">DFI.7.96</strain>
    </source>
</reference>
<dbReference type="EMBL" id="JANGAB010000004">
    <property type="protein sequence ID" value="MCQ4949808.1"/>
    <property type="molecule type" value="Genomic_DNA"/>
</dbReference>
<evidence type="ECO:0000256" key="4">
    <source>
        <dbReference type="ARBA" id="ARBA00023125"/>
    </source>
</evidence>
<evidence type="ECO:0000256" key="3">
    <source>
        <dbReference type="ARBA" id="ARBA00023082"/>
    </source>
</evidence>
<dbReference type="InterPro" id="IPR014284">
    <property type="entry name" value="RNA_pol_sigma-70_dom"/>
</dbReference>
<dbReference type="RefSeq" id="WP_256136259.1">
    <property type="nucleotide sequence ID" value="NZ_JANGAB010000004.1"/>
</dbReference>
<dbReference type="CDD" id="cd06171">
    <property type="entry name" value="Sigma70_r4"/>
    <property type="match status" value="1"/>
</dbReference>
<dbReference type="PROSITE" id="PS00622">
    <property type="entry name" value="HTH_LUXR_1"/>
    <property type="match status" value="1"/>
</dbReference>
<dbReference type="NCBIfam" id="TIGR02937">
    <property type="entry name" value="sigma70-ECF"/>
    <property type="match status" value="1"/>
</dbReference>
<dbReference type="GO" id="GO:0016987">
    <property type="term" value="F:sigma factor activity"/>
    <property type="evidence" value="ECO:0007669"/>
    <property type="project" value="UniProtKB-KW"/>
</dbReference>
<keyword evidence="2" id="KW-0805">Transcription regulation</keyword>
<organism evidence="7 8">
    <name type="scientific">Bittarella massiliensis</name>
    <name type="common">ex Durand et al. 2017</name>
    <dbReference type="NCBI Taxonomy" id="1720313"/>
    <lineage>
        <taxon>Bacteria</taxon>
        <taxon>Bacillati</taxon>
        <taxon>Bacillota</taxon>
        <taxon>Clostridia</taxon>
        <taxon>Eubacteriales</taxon>
        <taxon>Oscillospiraceae</taxon>
        <taxon>Bittarella (ex Durand et al. 2017)</taxon>
    </lineage>
</organism>
<dbReference type="SUPFAM" id="SSF88946">
    <property type="entry name" value="Sigma2 domain of RNA polymerase sigma factors"/>
    <property type="match status" value="1"/>
</dbReference>
<feature type="domain" description="HTH luxR-type" evidence="6">
    <location>
        <begin position="147"/>
        <end position="174"/>
    </location>
</feature>
<dbReference type="InterPro" id="IPR039425">
    <property type="entry name" value="RNA_pol_sigma-70-like"/>
</dbReference>
<dbReference type="InterPro" id="IPR013325">
    <property type="entry name" value="RNA_pol_sigma_r2"/>
</dbReference>
<keyword evidence="3" id="KW-0731">Sigma factor</keyword>
<accession>A0AAW5KBZ1</accession>
<dbReference type="Pfam" id="PF08281">
    <property type="entry name" value="Sigma70_r4_2"/>
    <property type="match status" value="1"/>
</dbReference>
<keyword evidence="4" id="KW-0238">DNA-binding</keyword>
<dbReference type="InterPro" id="IPR013249">
    <property type="entry name" value="RNA_pol_sigma70_r4_t2"/>
</dbReference>
<dbReference type="GO" id="GO:0003677">
    <property type="term" value="F:DNA binding"/>
    <property type="evidence" value="ECO:0007669"/>
    <property type="project" value="UniProtKB-KW"/>
</dbReference>
<dbReference type="SUPFAM" id="SSF88659">
    <property type="entry name" value="Sigma3 and sigma4 domains of RNA polymerase sigma factors"/>
    <property type="match status" value="1"/>
</dbReference>
<dbReference type="Proteomes" id="UP001205063">
    <property type="component" value="Unassembled WGS sequence"/>
</dbReference>
<protein>
    <submittedName>
        <fullName evidence="7">Sigma-70 family RNA polymerase sigma factor</fullName>
    </submittedName>
</protein>
<evidence type="ECO:0000313" key="7">
    <source>
        <dbReference type="EMBL" id="MCQ4949808.1"/>
    </source>
</evidence>
<dbReference type="GO" id="GO:0006352">
    <property type="term" value="P:DNA-templated transcription initiation"/>
    <property type="evidence" value="ECO:0007669"/>
    <property type="project" value="InterPro"/>
</dbReference>
<dbReference type="InterPro" id="IPR036388">
    <property type="entry name" value="WH-like_DNA-bd_sf"/>
</dbReference>
<dbReference type="Gene3D" id="1.10.10.10">
    <property type="entry name" value="Winged helix-like DNA-binding domain superfamily/Winged helix DNA-binding domain"/>
    <property type="match status" value="1"/>
</dbReference>
<evidence type="ECO:0000259" key="6">
    <source>
        <dbReference type="PROSITE" id="PS00622"/>
    </source>
</evidence>
<proteinExistence type="inferred from homology"/>
<evidence type="ECO:0000256" key="5">
    <source>
        <dbReference type="ARBA" id="ARBA00023163"/>
    </source>
</evidence>
<dbReference type="InterPro" id="IPR007627">
    <property type="entry name" value="RNA_pol_sigma70_r2"/>
</dbReference>
<evidence type="ECO:0000313" key="8">
    <source>
        <dbReference type="Proteomes" id="UP001205063"/>
    </source>
</evidence>
<keyword evidence="5" id="KW-0804">Transcription</keyword>
<comment type="similarity">
    <text evidence="1">Belongs to the sigma-70 factor family. ECF subfamily.</text>
</comment>
<dbReference type="Gene3D" id="1.10.1740.10">
    <property type="match status" value="1"/>
</dbReference>
<comment type="caution">
    <text evidence="7">The sequence shown here is derived from an EMBL/GenBank/DDBJ whole genome shotgun (WGS) entry which is preliminary data.</text>
</comment>
<evidence type="ECO:0000256" key="1">
    <source>
        <dbReference type="ARBA" id="ARBA00010641"/>
    </source>
</evidence>
<dbReference type="InterPro" id="IPR013324">
    <property type="entry name" value="RNA_pol_sigma_r3/r4-like"/>
</dbReference>
<dbReference type="Pfam" id="PF04542">
    <property type="entry name" value="Sigma70_r2"/>
    <property type="match status" value="1"/>
</dbReference>
<evidence type="ECO:0000256" key="2">
    <source>
        <dbReference type="ARBA" id="ARBA00023015"/>
    </source>
</evidence>
<dbReference type="AlphaFoldDB" id="A0AAW5KBZ1"/>
<dbReference type="InterPro" id="IPR000792">
    <property type="entry name" value="Tscrpt_reg_LuxR_C"/>
</dbReference>
<dbReference type="PANTHER" id="PTHR43133:SF8">
    <property type="entry name" value="RNA POLYMERASE SIGMA FACTOR HI_1459-RELATED"/>
    <property type="match status" value="1"/>
</dbReference>
<sequence>MLSHRELGELLDRAKAGEQAAFDQLYRATAPIQLSQIRRYLGEEEGAEDLLQEAYLVLWKNLHKLRQTEGLVAYLNRVTYNLCMNRRRSKSKERARLRSLEELPPYQERAESVSALEDWEAQELLREAMGWLGEEELEAVSLRHFQGKTVRQIAEVMHLSERTVQRLLKSAGQKMKRGVLPAFLPLPLALGGRRTRPQTGHSRWLLPAAAVGAGVLVAAGGAALPPPFSAALTPEGPAREKIVSVEGKTALTRAQLIAPDGAALSLERGEDGVYRAAVWENGRYRLEVSGPLATAARELSVADVDREGPRLIAVRREGGLVKLTFAEENGLAEARCTGEDGAVYLPVRSEGDTLSFALPEGAYRAEIADGLGNRSAGEVKVAP</sequence>
<gene>
    <name evidence="7" type="ORF">NE646_09030</name>
</gene>
<name>A0AAW5KBZ1_9FIRM</name>
<dbReference type="PANTHER" id="PTHR43133">
    <property type="entry name" value="RNA POLYMERASE ECF-TYPE SIGMA FACTO"/>
    <property type="match status" value="1"/>
</dbReference>